<evidence type="ECO:0000313" key="1">
    <source>
        <dbReference type="EMBL" id="KAG2107404.1"/>
    </source>
</evidence>
<reference evidence="1" key="1">
    <citation type="journal article" date="2020" name="New Phytol.">
        <title>Comparative genomics reveals dynamic genome evolution in host specialist ectomycorrhizal fungi.</title>
        <authorList>
            <person name="Lofgren L.A."/>
            <person name="Nguyen N.H."/>
            <person name="Vilgalys R."/>
            <person name="Ruytinx J."/>
            <person name="Liao H.L."/>
            <person name="Branco S."/>
            <person name="Kuo A."/>
            <person name="LaButti K."/>
            <person name="Lipzen A."/>
            <person name="Andreopoulos W."/>
            <person name="Pangilinan J."/>
            <person name="Riley R."/>
            <person name="Hundley H."/>
            <person name="Na H."/>
            <person name="Barry K."/>
            <person name="Grigoriev I.V."/>
            <person name="Stajich J.E."/>
            <person name="Kennedy P.G."/>
        </authorList>
    </citation>
    <scope>NUCLEOTIDE SEQUENCE</scope>
    <source>
        <strain evidence="1">FC423</strain>
    </source>
</reference>
<evidence type="ECO:0000313" key="2">
    <source>
        <dbReference type="Proteomes" id="UP000823399"/>
    </source>
</evidence>
<dbReference type="GeneID" id="64690828"/>
<keyword evidence="2" id="KW-1185">Reference proteome</keyword>
<name>A0A9P7F6A8_9AGAM</name>
<organism evidence="1 2">
    <name type="scientific">Suillus discolor</name>
    <dbReference type="NCBI Taxonomy" id="1912936"/>
    <lineage>
        <taxon>Eukaryota</taxon>
        <taxon>Fungi</taxon>
        <taxon>Dikarya</taxon>
        <taxon>Basidiomycota</taxon>
        <taxon>Agaricomycotina</taxon>
        <taxon>Agaricomycetes</taxon>
        <taxon>Agaricomycetidae</taxon>
        <taxon>Boletales</taxon>
        <taxon>Suillineae</taxon>
        <taxon>Suillaceae</taxon>
        <taxon>Suillus</taxon>
    </lineage>
</organism>
<dbReference type="AlphaFoldDB" id="A0A9P7F6A8"/>
<comment type="caution">
    <text evidence="1">The sequence shown here is derived from an EMBL/GenBank/DDBJ whole genome shotgun (WGS) entry which is preliminary data.</text>
</comment>
<dbReference type="EMBL" id="JABBWM010000031">
    <property type="protein sequence ID" value="KAG2107404.1"/>
    <property type="molecule type" value="Genomic_DNA"/>
</dbReference>
<protein>
    <submittedName>
        <fullName evidence="1">Uncharacterized protein</fullName>
    </submittedName>
</protein>
<gene>
    <name evidence="1" type="ORF">F5147DRAFT_204617</name>
</gene>
<dbReference type="OrthoDB" id="2689716at2759"/>
<sequence length="179" mass="20220">MSSRPHTAVVANAKIFPVFANRLASHDLNEYINTAKKLKNWLGSEKAYYPDALRNIVLLLEIAHQTFTRRFLPTESSALAVIDIYQALIRAVIPFLRFFTEEDLQLRLQDLIQSSSEISTNSIYPIRAESEATTQEYKDATSIITSTRDATPSTQLMFPSNAQMESVQSPVRCTRAVYS</sequence>
<proteinExistence type="predicted"/>
<dbReference type="Proteomes" id="UP000823399">
    <property type="component" value="Unassembled WGS sequence"/>
</dbReference>
<accession>A0A9P7F6A8</accession>
<dbReference type="RefSeq" id="XP_041292218.1">
    <property type="nucleotide sequence ID" value="XM_041428569.1"/>
</dbReference>